<dbReference type="SUPFAM" id="SSF81665">
    <property type="entry name" value="Calcium ATPase, transmembrane domain M"/>
    <property type="match status" value="1"/>
</dbReference>
<dbReference type="InterPro" id="IPR044492">
    <property type="entry name" value="P_typ_ATPase_HD_dom"/>
</dbReference>
<evidence type="ECO:0000256" key="2">
    <source>
        <dbReference type="ARBA" id="ARBA00006024"/>
    </source>
</evidence>
<feature type="transmembrane region" description="Helical" evidence="12">
    <location>
        <begin position="159"/>
        <end position="180"/>
    </location>
</feature>
<dbReference type="InterPro" id="IPR036163">
    <property type="entry name" value="HMA_dom_sf"/>
</dbReference>
<dbReference type="GO" id="GO:0005524">
    <property type="term" value="F:ATP binding"/>
    <property type="evidence" value="ECO:0007669"/>
    <property type="project" value="UniProtKB-UniRule"/>
</dbReference>
<dbReference type="CDD" id="cd00371">
    <property type="entry name" value="HMA"/>
    <property type="match status" value="1"/>
</dbReference>
<dbReference type="InterPro" id="IPR036412">
    <property type="entry name" value="HAD-like_sf"/>
</dbReference>
<dbReference type="Pfam" id="PF00122">
    <property type="entry name" value="E1-E2_ATPase"/>
    <property type="match status" value="1"/>
</dbReference>
<dbReference type="InterPro" id="IPR027256">
    <property type="entry name" value="P-typ_ATPase_IB"/>
</dbReference>
<organism evidence="14 15">
    <name type="scientific">Candidatus Infernicultor aquiphilus</name>
    <dbReference type="NCBI Taxonomy" id="1805029"/>
    <lineage>
        <taxon>Bacteria</taxon>
        <taxon>Pseudomonadati</taxon>
        <taxon>Atribacterota</taxon>
        <taxon>Candidatus Phoenicimicrobiia</taxon>
        <taxon>Candidatus Pheonicimicrobiales</taxon>
        <taxon>Candidatus Phoenicimicrobiaceae</taxon>
        <taxon>Candidatus Infernicultor</taxon>
    </lineage>
</organism>
<dbReference type="GO" id="GO:0005507">
    <property type="term" value="F:copper ion binding"/>
    <property type="evidence" value="ECO:0007669"/>
    <property type="project" value="TreeGrafter"/>
</dbReference>
<sequence>MTLEQLKKIELKIGGMTCAVCVKTIENSLQRLDGIREVNVNLAAEKAFINFNPNIITPADLKKTIEATGYQFLGIVGEETEDFEKISREKNLIKKRSRIMVGFTTGILLMILTYIPINLPFPVAYLMLFISTPVFIYISYPIFKAAYRSLKNRNLNMDVMYSMGIGVAFIASLLATFNFILSSKFLFYETAVFLATFLTIGRYLEAKAKVKTSEAIKKLMNLQPKKAIVLRPKNIDLEILYFRDCPNYNKAIEQVKDTLRELNISVPIKLTEVNQENFQDYPFFGSPTVLVNNKDLEGKINKTFSCRVYRFNHQDFTHPPKDILISKLLSIFEEEEISVEEVKINDILVVKPGEKISVDGEVIDGESYIDESMITGESIPTLKENGDKVIGGTINKNGVIRFRVKKVGRDTVLSQIIRLVEEAQGSKPPIQRIADKAVNYFIPVVLAIAIFSFITWYLILGNTLLFALTSLISVLVIACPCALGLASPTAVTVGIGRGAELGVLIKNGEALEISEKLTTIIFDKTGTLTKGEPEVTDISSIGMEDKTLLKIVASVENNSKHPLAEAIVKKAKESGIELLSSESFNTFRGKGVQAKVEGKEILIGNRILLKEKNIFLSKEVEKRIFQLENEGKTVMLISFDNKMVGIIAITDTLKGTTKAAIKALKEMKFNIFMITGDNIRTAKAIAQQAGIDHVLAEVLPQDKAKEVKKLQEKGEVVAFVGDGINDAPALAQADVGIAIGSGTDIAIESGDIVLIKDDLLDAVAAIQLSKKVISRIKQNIFWAFAYNAALIPVAAGILYPFFGIIFKPELAGLAMAMSSVTVISLSLLLKRYIPPVKRGAIQKEVTKNR</sequence>
<feature type="transmembrane region" description="Helical" evidence="12">
    <location>
        <begin position="99"/>
        <end position="117"/>
    </location>
</feature>
<evidence type="ECO:0000256" key="3">
    <source>
        <dbReference type="ARBA" id="ARBA00022692"/>
    </source>
</evidence>
<evidence type="ECO:0000256" key="9">
    <source>
        <dbReference type="ARBA" id="ARBA00023136"/>
    </source>
</evidence>
<evidence type="ECO:0000313" key="15">
    <source>
        <dbReference type="Proteomes" id="UP000230646"/>
    </source>
</evidence>
<protein>
    <recommendedName>
        <fullName evidence="10">P-type Cu(2+) transporter</fullName>
        <ecNumber evidence="10">7.2.2.9</ecNumber>
    </recommendedName>
</protein>
<dbReference type="SFLD" id="SFLDF00027">
    <property type="entry name" value="p-type_atpase"/>
    <property type="match status" value="1"/>
</dbReference>
<dbReference type="SUPFAM" id="SSF81653">
    <property type="entry name" value="Calcium ATPase, transduction domain A"/>
    <property type="match status" value="1"/>
</dbReference>
<dbReference type="SUPFAM" id="SSF55008">
    <property type="entry name" value="HMA, heavy metal-associated domain"/>
    <property type="match status" value="1"/>
</dbReference>
<keyword evidence="7" id="KW-1278">Translocase</keyword>
<dbReference type="GO" id="GO:0055070">
    <property type="term" value="P:copper ion homeostasis"/>
    <property type="evidence" value="ECO:0007669"/>
    <property type="project" value="TreeGrafter"/>
</dbReference>
<dbReference type="Gene3D" id="3.40.1110.10">
    <property type="entry name" value="Calcium-transporting ATPase, cytoplasmic domain N"/>
    <property type="match status" value="1"/>
</dbReference>
<dbReference type="Gene3D" id="3.40.50.1000">
    <property type="entry name" value="HAD superfamily/HAD-like"/>
    <property type="match status" value="1"/>
</dbReference>
<dbReference type="FunFam" id="2.70.150.10:FF:000002">
    <property type="entry name" value="Copper-transporting ATPase 1, putative"/>
    <property type="match status" value="1"/>
</dbReference>
<dbReference type="InterPro" id="IPR023299">
    <property type="entry name" value="ATPase_P-typ_cyto_dom_N"/>
</dbReference>
<dbReference type="PRINTS" id="PR00119">
    <property type="entry name" value="CATATPASE"/>
</dbReference>
<evidence type="ECO:0000256" key="5">
    <source>
        <dbReference type="ARBA" id="ARBA00022741"/>
    </source>
</evidence>
<keyword evidence="5 12" id="KW-0547">Nucleotide-binding</keyword>
<dbReference type="PROSITE" id="PS50846">
    <property type="entry name" value="HMA_2"/>
    <property type="match status" value="1"/>
</dbReference>
<feature type="transmembrane region" description="Helical" evidence="12">
    <location>
        <begin position="186"/>
        <end position="204"/>
    </location>
</feature>
<dbReference type="AlphaFoldDB" id="A0A2M7PSC2"/>
<dbReference type="RefSeq" id="WP_406607110.1">
    <property type="nucleotide sequence ID" value="NZ_PFKO01000106.1"/>
</dbReference>
<dbReference type="InterPro" id="IPR023214">
    <property type="entry name" value="HAD_sf"/>
</dbReference>
<dbReference type="InterPro" id="IPR001757">
    <property type="entry name" value="P_typ_ATPase"/>
</dbReference>
<evidence type="ECO:0000256" key="6">
    <source>
        <dbReference type="ARBA" id="ARBA00022840"/>
    </source>
</evidence>
<dbReference type="Pfam" id="PF00702">
    <property type="entry name" value="Hydrolase"/>
    <property type="match status" value="1"/>
</dbReference>
<evidence type="ECO:0000256" key="12">
    <source>
        <dbReference type="RuleBase" id="RU362081"/>
    </source>
</evidence>
<keyword evidence="8 12" id="KW-1133">Transmembrane helix</keyword>
<dbReference type="SUPFAM" id="SSF56784">
    <property type="entry name" value="HAD-like"/>
    <property type="match status" value="1"/>
</dbReference>
<dbReference type="GO" id="GO:0005886">
    <property type="term" value="C:plasma membrane"/>
    <property type="evidence" value="ECO:0007669"/>
    <property type="project" value="UniProtKB-SubCell"/>
</dbReference>
<gene>
    <name evidence="14" type="ORF">COZ07_02960</name>
</gene>
<dbReference type="SFLD" id="SFLDG00002">
    <property type="entry name" value="C1.7:_P-type_atpase_like"/>
    <property type="match status" value="1"/>
</dbReference>
<dbReference type="Gene3D" id="2.70.150.10">
    <property type="entry name" value="Calcium-transporting ATPase, cytoplasmic transduction domain A"/>
    <property type="match status" value="1"/>
</dbReference>
<dbReference type="PANTHER" id="PTHR43520">
    <property type="entry name" value="ATP7, ISOFORM B"/>
    <property type="match status" value="1"/>
</dbReference>
<dbReference type="InterPro" id="IPR006121">
    <property type="entry name" value="HMA_dom"/>
</dbReference>
<keyword evidence="3 12" id="KW-0812">Transmembrane</keyword>
<feature type="transmembrane region" description="Helical" evidence="12">
    <location>
        <begin position="810"/>
        <end position="829"/>
    </location>
</feature>
<dbReference type="Pfam" id="PF00403">
    <property type="entry name" value="HMA"/>
    <property type="match status" value="1"/>
</dbReference>
<dbReference type="InterPro" id="IPR008250">
    <property type="entry name" value="ATPase_P-typ_transduc_dom_A_sf"/>
</dbReference>
<keyword evidence="12" id="KW-1003">Cell membrane</keyword>
<comment type="catalytic activity">
    <reaction evidence="11">
        <text>Cu(2+)(in) + ATP + H2O = Cu(2+)(out) + ADP + phosphate + H(+)</text>
        <dbReference type="Rhea" id="RHEA:10376"/>
        <dbReference type="ChEBI" id="CHEBI:15377"/>
        <dbReference type="ChEBI" id="CHEBI:15378"/>
        <dbReference type="ChEBI" id="CHEBI:29036"/>
        <dbReference type="ChEBI" id="CHEBI:30616"/>
        <dbReference type="ChEBI" id="CHEBI:43474"/>
        <dbReference type="ChEBI" id="CHEBI:456216"/>
        <dbReference type="EC" id="7.2.2.9"/>
    </reaction>
</comment>
<dbReference type="InterPro" id="IPR018303">
    <property type="entry name" value="ATPase_P-typ_P_site"/>
</dbReference>
<keyword evidence="9 12" id="KW-0472">Membrane</keyword>
<dbReference type="PROSITE" id="PS00154">
    <property type="entry name" value="ATPASE_E1_E2"/>
    <property type="match status" value="1"/>
</dbReference>
<evidence type="ECO:0000256" key="4">
    <source>
        <dbReference type="ARBA" id="ARBA00022723"/>
    </source>
</evidence>
<keyword evidence="4 12" id="KW-0479">Metal-binding</keyword>
<dbReference type="PANTHER" id="PTHR43520:SF8">
    <property type="entry name" value="P-TYPE CU(+) TRANSPORTER"/>
    <property type="match status" value="1"/>
</dbReference>
<dbReference type="GO" id="GO:0012505">
    <property type="term" value="C:endomembrane system"/>
    <property type="evidence" value="ECO:0007669"/>
    <property type="project" value="UniProtKB-SubCell"/>
</dbReference>
<feature type="transmembrane region" description="Helical" evidence="12">
    <location>
        <begin position="780"/>
        <end position="804"/>
    </location>
</feature>
<dbReference type="NCBIfam" id="TIGR01525">
    <property type="entry name" value="ATPase-IB_hvy"/>
    <property type="match status" value="1"/>
</dbReference>
<dbReference type="GO" id="GO:0043682">
    <property type="term" value="F:P-type divalent copper transporter activity"/>
    <property type="evidence" value="ECO:0007669"/>
    <property type="project" value="UniProtKB-EC"/>
</dbReference>
<dbReference type="EMBL" id="PFKO01000106">
    <property type="protein sequence ID" value="PIY33234.1"/>
    <property type="molecule type" value="Genomic_DNA"/>
</dbReference>
<evidence type="ECO:0000256" key="11">
    <source>
        <dbReference type="ARBA" id="ARBA00047424"/>
    </source>
</evidence>
<evidence type="ECO:0000313" key="14">
    <source>
        <dbReference type="EMBL" id="PIY33234.1"/>
    </source>
</evidence>
<comment type="similarity">
    <text evidence="2 12">Belongs to the cation transport ATPase (P-type) (TC 3.A.3) family. Type IB subfamily.</text>
</comment>
<name>A0A2M7PSC2_9BACT</name>
<evidence type="ECO:0000256" key="10">
    <source>
        <dbReference type="ARBA" id="ARBA00038904"/>
    </source>
</evidence>
<dbReference type="InterPro" id="IPR023298">
    <property type="entry name" value="ATPase_P-typ_TM_dom_sf"/>
</dbReference>
<dbReference type="PRINTS" id="PR00120">
    <property type="entry name" value="HATPASE"/>
</dbReference>
<dbReference type="FunFam" id="3.30.70.100:FF:000005">
    <property type="entry name" value="Copper-exporting P-type ATPase A"/>
    <property type="match status" value="1"/>
</dbReference>
<dbReference type="InterPro" id="IPR059000">
    <property type="entry name" value="ATPase_P-type_domA"/>
</dbReference>
<dbReference type="EC" id="7.2.2.9" evidence="10"/>
<feature type="transmembrane region" description="Helical" evidence="12">
    <location>
        <begin position="123"/>
        <end position="147"/>
    </location>
</feature>
<comment type="caution">
    <text evidence="14">The sequence shown here is derived from an EMBL/GenBank/DDBJ whole genome shotgun (WGS) entry which is preliminary data.</text>
</comment>
<comment type="subcellular location">
    <subcellularLocation>
        <location evidence="12">Cell membrane</location>
    </subcellularLocation>
    <subcellularLocation>
        <location evidence="1">Endomembrane system</location>
        <topology evidence="1">Multi-pass membrane protein</topology>
    </subcellularLocation>
</comment>
<dbReference type="NCBIfam" id="TIGR01494">
    <property type="entry name" value="ATPase_P-type"/>
    <property type="match status" value="1"/>
</dbReference>
<dbReference type="CDD" id="cd02094">
    <property type="entry name" value="P-type_ATPase_Cu-like"/>
    <property type="match status" value="1"/>
</dbReference>
<dbReference type="Gene3D" id="3.30.70.100">
    <property type="match status" value="1"/>
</dbReference>
<dbReference type="SFLD" id="SFLDS00003">
    <property type="entry name" value="Haloacid_Dehalogenase"/>
    <property type="match status" value="1"/>
</dbReference>
<feature type="domain" description="HMA" evidence="13">
    <location>
        <begin position="7"/>
        <end position="73"/>
    </location>
</feature>
<evidence type="ECO:0000256" key="8">
    <source>
        <dbReference type="ARBA" id="ARBA00022989"/>
    </source>
</evidence>
<evidence type="ECO:0000256" key="7">
    <source>
        <dbReference type="ARBA" id="ARBA00022967"/>
    </source>
</evidence>
<evidence type="ECO:0000259" key="13">
    <source>
        <dbReference type="PROSITE" id="PS50846"/>
    </source>
</evidence>
<proteinExistence type="inferred from homology"/>
<dbReference type="GO" id="GO:0016887">
    <property type="term" value="F:ATP hydrolysis activity"/>
    <property type="evidence" value="ECO:0007669"/>
    <property type="project" value="InterPro"/>
</dbReference>
<accession>A0A2M7PSC2</accession>
<feature type="transmembrane region" description="Helical" evidence="12">
    <location>
        <begin position="437"/>
        <end position="459"/>
    </location>
</feature>
<keyword evidence="6 12" id="KW-0067">ATP-binding</keyword>
<reference evidence="14 15" key="1">
    <citation type="submission" date="2017-09" db="EMBL/GenBank/DDBJ databases">
        <title>Depth-based differentiation of microbial function through sediment-hosted aquifers and enrichment of novel symbionts in the deep terrestrial subsurface.</title>
        <authorList>
            <person name="Probst A.J."/>
            <person name="Ladd B."/>
            <person name="Jarett J.K."/>
            <person name="Geller-Mcgrath D.E."/>
            <person name="Sieber C.M."/>
            <person name="Emerson J.B."/>
            <person name="Anantharaman K."/>
            <person name="Thomas B.C."/>
            <person name="Malmstrom R."/>
            <person name="Stieglmeier M."/>
            <person name="Klingl A."/>
            <person name="Woyke T."/>
            <person name="Ryan C.M."/>
            <person name="Banfield J.F."/>
        </authorList>
    </citation>
    <scope>NUCLEOTIDE SEQUENCE [LARGE SCALE GENOMIC DNA]</scope>
    <source>
        <strain evidence="14">CG_4_10_14_3_um_filter_34_13</strain>
    </source>
</reference>
<dbReference type="NCBIfam" id="TIGR01511">
    <property type="entry name" value="ATPase-IB1_Cu"/>
    <property type="match status" value="1"/>
</dbReference>
<dbReference type="Proteomes" id="UP000230646">
    <property type="component" value="Unassembled WGS sequence"/>
</dbReference>
<feature type="transmembrane region" description="Helical" evidence="12">
    <location>
        <begin position="465"/>
        <end position="486"/>
    </location>
</feature>
<evidence type="ECO:0000256" key="1">
    <source>
        <dbReference type="ARBA" id="ARBA00004127"/>
    </source>
</evidence>